<dbReference type="Pfam" id="PF08005">
    <property type="entry name" value="PHR"/>
    <property type="match status" value="1"/>
</dbReference>
<evidence type="ECO:0000259" key="1">
    <source>
        <dbReference type="Pfam" id="PF08005"/>
    </source>
</evidence>
<proteinExistence type="predicted"/>
<evidence type="ECO:0000313" key="3">
    <source>
        <dbReference type="WBParaSite" id="ACRNAN_scaffold28452.g13612.t1"/>
    </source>
</evidence>
<dbReference type="Proteomes" id="UP000887540">
    <property type="component" value="Unplaced"/>
</dbReference>
<name>A0A914DK25_9BILA</name>
<evidence type="ECO:0000313" key="2">
    <source>
        <dbReference type="Proteomes" id="UP000887540"/>
    </source>
</evidence>
<dbReference type="AlphaFoldDB" id="A0A914DK25"/>
<accession>A0A914DK25</accession>
<dbReference type="PANTHER" id="PTHR45943:SF1">
    <property type="entry name" value="E3 UBIQUITIN-PROTEIN LIGASE MYCBP2"/>
    <property type="match status" value="1"/>
</dbReference>
<dbReference type="GO" id="GO:0008582">
    <property type="term" value="P:regulation of synaptic assembly at neuromuscular junction"/>
    <property type="evidence" value="ECO:0007669"/>
    <property type="project" value="TreeGrafter"/>
</dbReference>
<feature type="domain" description="PHR" evidence="1">
    <location>
        <begin position="40"/>
        <end position="104"/>
    </location>
</feature>
<dbReference type="WBParaSite" id="ACRNAN_scaffold28452.g13612.t1">
    <property type="protein sequence ID" value="ACRNAN_scaffold28452.g13612.t1"/>
    <property type="gene ID" value="ACRNAN_scaffold28452.g13612"/>
</dbReference>
<dbReference type="Gene3D" id="2.60.120.820">
    <property type="entry name" value="PHR domain"/>
    <property type="match status" value="1"/>
</dbReference>
<protein>
    <submittedName>
        <fullName evidence="3">PHR domain-containing protein</fullName>
    </submittedName>
</protein>
<dbReference type="InterPro" id="IPR012983">
    <property type="entry name" value="PHR"/>
</dbReference>
<dbReference type="GO" id="GO:0005634">
    <property type="term" value="C:nucleus"/>
    <property type="evidence" value="ECO:0007669"/>
    <property type="project" value="TreeGrafter"/>
</dbReference>
<dbReference type="GO" id="GO:0061630">
    <property type="term" value="F:ubiquitin protein ligase activity"/>
    <property type="evidence" value="ECO:0007669"/>
    <property type="project" value="TreeGrafter"/>
</dbReference>
<dbReference type="GO" id="GO:0007411">
    <property type="term" value="P:axon guidance"/>
    <property type="evidence" value="ECO:0007669"/>
    <property type="project" value="TreeGrafter"/>
</dbReference>
<dbReference type="PANTHER" id="PTHR45943">
    <property type="entry name" value="E3 UBIQUITIN-PROTEIN LIGASE MYCBP2"/>
    <property type="match status" value="1"/>
</dbReference>
<dbReference type="InterPro" id="IPR038648">
    <property type="entry name" value="PHR_sf"/>
</dbReference>
<sequence length="117" mass="12886">DILIIRLKKAAQQLIGLISKELVLNKIKINKKLTLLQTPNRFRRTSSQINWDTGNGASDAIAFKVDIHGVSINGVGIYLGIQTVQYSYDLELLINTGDIANESWSVLEKGTGFLSGK</sequence>
<organism evidence="2 3">
    <name type="scientific">Acrobeloides nanus</name>
    <dbReference type="NCBI Taxonomy" id="290746"/>
    <lineage>
        <taxon>Eukaryota</taxon>
        <taxon>Metazoa</taxon>
        <taxon>Ecdysozoa</taxon>
        <taxon>Nematoda</taxon>
        <taxon>Chromadorea</taxon>
        <taxon>Rhabditida</taxon>
        <taxon>Tylenchina</taxon>
        <taxon>Cephalobomorpha</taxon>
        <taxon>Cephaloboidea</taxon>
        <taxon>Cephalobidae</taxon>
        <taxon>Acrobeloides</taxon>
    </lineage>
</organism>
<dbReference type="GO" id="GO:0005886">
    <property type="term" value="C:plasma membrane"/>
    <property type="evidence" value="ECO:0007669"/>
    <property type="project" value="TreeGrafter"/>
</dbReference>
<reference evidence="3" key="1">
    <citation type="submission" date="2022-11" db="UniProtKB">
        <authorList>
            <consortium name="WormBaseParasite"/>
        </authorList>
    </citation>
    <scope>IDENTIFICATION</scope>
</reference>
<keyword evidence="2" id="KW-1185">Reference proteome</keyword>